<gene>
    <name evidence="1" type="ORF">HUK45_07880</name>
</gene>
<dbReference type="EMBL" id="JABUXR010000017">
    <property type="protein sequence ID" value="MBD8086149.1"/>
    <property type="molecule type" value="Genomic_DNA"/>
</dbReference>
<sequence>MSLMQNTSEISKTEQQVYLITLIRKSPDLPMYIDNMIYESVQSGQKFMTKLVAAFSRAGYCDNKVDDDHYELTNGLDKISLSGKLEDVFKDSILILKRNKESNVQ</sequence>
<keyword evidence="2" id="KW-1185">Reference proteome</keyword>
<dbReference type="RefSeq" id="WP_191911872.1">
    <property type="nucleotide sequence ID" value="NZ_JABUXR010000017.1"/>
</dbReference>
<evidence type="ECO:0000313" key="2">
    <source>
        <dbReference type="Proteomes" id="UP000645007"/>
    </source>
</evidence>
<accession>A0ABR8ZLG5</accession>
<evidence type="ECO:0000313" key="1">
    <source>
        <dbReference type="EMBL" id="MBD8086149.1"/>
    </source>
</evidence>
<reference evidence="1 2" key="1">
    <citation type="submission" date="2020-06" db="EMBL/GenBank/DDBJ databases">
        <title>Limosilactobacillus sp. nov.</title>
        <authorList>
            <person name="Ksiezarek M."/>
            <person name="Goncalves Ribeiro T."/>
            <person name="Rocha J."/>
            <person name="Grosso F."/>
            <person name="Peixe L."/>
        </authorList>
    </citation>
    <scope>NUCLEOTIDE SEQUENCE [LARGE SCALE GENOMIC DNA]</scope>
    <source>
        <strain evidence="2">c9Ua_26_M</strain>
    </source>
</reference>
<dbReference type="Proteomes" id="UP000645007">
    <property type="component" value="Unassembled WGS sequence"/>
</dbReference>
<organism evidence="1 2">
    <name type="scientific">Limosilactobacillus urinaemulieris</name>
    <dbReference type="NCBI Taxonomy" id="2742600"/>
    <lineage>
        <taxon>Bacteria</taxon>
        <taxon>Bacillati</taxon>
        <taxon>Bacillota</taxon>
        <taxon>Bacilli</taxon>
        <taxon>Lactobacillales</taxon>
        <taxon>Lactobacillaceae</taxon>
        <taxon>Limosilactobacillus</taxon>
    </lineage>
</organism>
<comment type="caution">
    <text evidence="1">The sequence shown here is derived from an EMBL/GenBank/DDBJ whole genome shotgun (WGS) entry which is preliminary data.</text>
</comment>
<name>A0ABR8ZLG5_9LACO</name>
<protein>
    <submittedName>
        <fullName evidence="1">Uncharacterized protein</fullName>
    </submittedName>
</protein>
<proteinExistence type="predicted"/>